<accession>A0A0X3NEU5</accession>
<dbReference type="Pfam" id="PF14780">
    <property type="entry name" value="NEPRO_N"/>
    <property type="match status" value="1"/>
</dbReference>
<evidence type="ECO:0000259" key="1">
    <source>
        <dbReference type="Pfam" id="PF14780"/>
    </source>
</evidence>
<feature type="domain" description="Nucleolus and neural progenitor protein-like N-terminal" evidence="1">
    <location>
        <begin position="40"/>
        <end position="173"/>
    </location>
</feature>
<reference evidence="2" key="1">
    <citation type="submission" date="2016-01" db="EMBL/GenBank/DDBJ databases">
        <title>Reference transcriptome for the parasite Schistocephalus solidus: insights into the molecular evolution of parasitism.</title>
        <authorList>
            <person name="Hebert F.O."/>
            <person name="Grambauer S."/>
            <person name="Barber I."/>
            <person name="Landry C.R."/>
            <person name="Aubin-Horth N."/>
        </authorList>
    </citation>
    <scope>NUCLEOTIDE SEQUENCE</scope>
</reference>
<sequence length="387" mass="43435">MLAAALPIFKSVDCDPSVVDFLVRNVDTIRPLLATWSAENQDLSILKALTYKYRNQQRHFPYFLSLCHIERRLRKTFHGSSRFGIDFFLQKFRQVKCPNRNCLDYLLLSLCNWRQELRVTRSLAVTCWKLCERQMLTGHFVKLMMVVMTVIARILIMCELTIATTANIYNSLYAMRERIPVPASLASYLDDLPTHIEADDLIKLNPNCTAFINLSGNSASKGSSSTVTDSPSASKVSIKQAGFPLSTPLRNSSSPMTQSKVVKPLVHAEARQTKSLSARQDRAELFARHSAQNEEQVYERAKPFGYVASIKNGTTPHNAAVPLLPVRHTFECIILSESADTSSKCLILLSQSSLYVHCKIANLLAGRVHEAFIFVSKCSLSEFNHAS</sequence>
<name>A0A0X3NEU5_SCHSO</name>
<dbReference type="EMBL" id="GEEE01024711">
    <property type="protein sequence ID" value="JAP38514.1"/>
    <property type="molecule type" value="Transcribed_RNA"/>
</dbReference>
<organism evidence="2">
    <name type="scientific">Schistocephalus solidus</name>
    <name type="common">Tapeworm</name>
    <dbReference type="NCBI Taxonomy" id="70667"/>
    <lineage>
        <taxon>Eukaryota</taxon>
        <taxon>Metazoa</taxon>
        <taxon>Spiralia</taxon>
        <taxon>Lophotrochozoa</taxon>
        <taxon>Platyhelminthes</taxon>
        <taxon>Cestoda</taxon>
        <taxon>Eucestoda</taxon>
        <taxon>Diphyllobothriidea</taxon>
        <taxon>Diphyllobothriidae</taxon>
        <taxon>Schistocephalus</taxon>
    </lineage>
</organism>
<evidence type="ECO:0000313" key="2">
    <source>
        <dbReference type="EMBL" id="JAP38514.1"/>
    </source>
</evidence>
<proteinExistence type="predicted"/>
<dbReference type="AlphaFoldDB" id="A0A0X3NEU5"/>
<gene>
    <name evidence="2" type="ORF">TR86979</name>
</gene>
<protein>
    <recommendedName>
        <fullName evidence="1">Nucleolus and neural progenitor protein-like N-terminal domain-containing protein</fullName>
    </recommendedName>
</protein>
<dbReference type="InterPro" id="IPR027951">
    <property type="entry name" value="Nepro_N"/>
</dbReference>